<feature type="coiled-coil region" evidence="1">
    <location>
        <begin position="538"/>
        <end position="569"/>
    </location>
</feature>
<proteinExistence type="predicted"/>
<name>A0A9J7ANK7_9PROT</name>
<dbReference type="AlphaFoldDB" id="A0A9J7ANK7"/>
<feature type="compositionally biased region" description="Acidic residues" evidence="2">
    <location>
        <begin position="815"/>
        <end position="826"/>
    </location>
</feature>
<dbReference type="RefSeq" id="WP_257766685.1">
    <property type="nucleotide sequence ID" value="NZ_CP102480.1"/>
</dbReference>
<keyword evidence="1" id="KW-0175">Coiled coil</keyword>
<dbReference type="KEGG" id="naci:NUH88_12195"/>
<feature type="coiled-coil region" evidence="1">
    <location>
        <begin position="609"/>
        <end position="662"/>
    </location>
</feature>
<accession>A0A9J7ANK7</accession>
<feature type="region of interest" description="Disordered" evidence="2">
    <location>
        <begin position="747"/>
        <end position="848"/>
    </location>
</feature>
<feature type="transmembrane region" description="Helical" evidence="3">
    <location>
        <begin position="154"/>
        <end position="172"/>
    </location>
</feature>
<dbReference type="EMBL" id="CP102480">
    <property type="protein sequence ID" value="UUX48177.1"/>
    <property type="molecule type" value="Genomic_DNA"/>
</dbReference>
<protein>
    <submittedName>
        <fullName evidence="4">TIGR02302 family protein</fullName>
    </submittedName>
</protein>
<sequence length="885" mass="97946">MRDGARTFLPYPIKVWMAGFVLAWEQFFPAFKWPLGLIGLFVGLSLIELPQALGEISGGWLQAGLLALFLILFLWSLRTAMRDFSWPDEDRILRRLESWSGLKHRPLSALSDAVAGGGRTENALWRAYLKRLGDVRARVRVGSPAPVAAVADPFGARVVVGLVLILGLVAGWQNPGERLRAAMLPDLSGTGPGAVSLADVWVSPPDYTGRPPILLTRPVAAADDAVEAEPETIAIPVGSRFLATVNGGEETPVLVIEDGTEAGTADKSAEGALEGRSERVAFETIAPESHQIQAPISRGTRLSVTQDGDALAAWQINVLPDLAPSVSFPEAPASSERNALVMRYEAKDDYGVTVVRARIHRLEEGAVTTDDPIEIVMPAVSGERKNIAGRSFSDLTPHPWAGQQVRITLEAEDDIGQTGASDPVDMLLPERAFTHPVARAVIEQRKRLVTEPEERIDISEILLTLAARPHHYFHDTVVFLGLKSAASRLYFKAPDAEGIEALQKLLWDVALRIEDGDVSTALRDLREIERKLQEALAGDASDEEIERLMEEMRQAIDKYLQAMAEQMMKQAQRGDQMERQQVDPNQMLRRDDLMKMLDQMKDMAKTGARDAARQMLSQLQQMMENLRMGMQQQQMSPQQQALQEMMRQLNELSQQQRELMDRTFKEGQRQRGQMPGQQSQRGQRPGQMPGQRPGQQGQQGQQPMPGQSPGDGGGEMSAEELAAELAEMQERLRKQLGEFMRKVGEGLGQIPEGFGQAEQSMRDATEALGENAPGQAVGPQGDALSQMRQGADTLNEALREMANGQGQENPNAQAGEDDDLDFDDGDPLNRRRTGYGFNDNSDVEIPAETDIQRARRIFDELRERSGDRSRPTLELDYIERLLKRF</sequence>
<dbReference type="InterPro" id="IPR012683">
    <property type="entry name" value="CHP02302_TM"/>
</dbReference>
<dbReference type="Proteomes" id="UP001060336">
    <property type="component" value="Chromosome"/>
</dbReference>
<feature type="region of interest" description="Disordered" evidence="2">
    <location>
        <begin position="665"/>
        <end position="716"/>
    </location>
</feature>
<keyword evidence="3" id="KW-1133">Transmembrane helix</keyword>
<gene>
    <name evidence="4" type="ORF">NUH88_12195</name>
</gene>
<keyword evidence="3" id="KW-0812">Transmembrane</keyword>
<evidence type="ECO:0000313" key="5">
    <source>
        <dbReference type="Proteomes" id="UP001060336"/>
    </source>
</evidence>
<organism evidence="4 5">
    <name type="scientific">Nisaea acidiphila</name>
    <dbReference type="NCBI Taxonomy" id="1862145"/>
    <lineage>
        <taxon>Bacteria</taxon>
        <taxon>Pseudomonadati</taxon>
        <taxon>Pseudomonadota</taxon>
        <taxon>Alphaproteobacteria</taxon>
        <taxon>Rhodospirillales</taxon>
        <taxon>Thalassobaculaceae</taxon>
        <taxon>Nisaea</taxon>
    </lineage>
</organism>
<reference evidence="4" key="1">
    <citation type="submission" date="2022-08" db="EMBL/GenBank/DDBJ databases">
        <title>Nisaea acidiphila sp. nov., isolated from a marine algal debris and emended description of the genus Nisaea Urios et al. 2008.</title>
        <authorList>
            <person name="Kwon K."/>
        </authorList>
    </citation>
    <scope>NUCLEOTIDE SEQUENCE</scope>
    <source>
        <strain evidence="4">MEBiC11861</strain>
    </source>
</reference>
<keyword evidence="5" id="KW-1185">Reference proteome</keyword>
<dbReference type="NCBIfam" id="TIGR02302">
    <property type="entry name" value="aProt_lowcomp"/>
    <property type="match status" value="1"/>
</dbReference>
<feature type="compositionally biased region" description="Low complexity" evidence="2">
    <location>
        <begin position="670"/>
        <end position="708"/>
    </location>
</feature>
<evidence type="ECO:0000313" key="4">
    <source>
        <dbReference type="EMBL" id="UUX48177.1"/>
    </source>
</evidence>
<feature type="transmembrane region" description="Helical" evidence="3">
    <location>
        <begin position="59"/>
        <end position="77"/>
    </location>
</feature>
<evidence type="ECO:0000256" key="2">
    <source>
        <dbReference type="SAM" id="MobiDB-lite"/>
    </source>
</evidence>
<keyword evidence="3" id="KW-0472">Membrane</keyword>
<evidence type="ECO:0000256" key="3">
    <source>
        <dbReference type="SAM" id="Phobius"/>
    </source>
</evidence>
<dbReference type="Pfam" id="PF13779">
    <property type="entry name" value="DUF4175"/>
    <property type="match status" value="1"/>
</dbReference>
<feature type="transmembrane region" description="Helical" evidence="3">
    <location>
        <begin position="30"/>
        <end position="47"/>
    </location>
</feature>
<evidence type="ECO:0000256" key="1">
    <source>
        <dbReference type="SAM" id="Coils"/>
    </source>
</evidence>